<dbReference type="Pfam" id="PF03739">
    <property type="entry name" value="LptF_LptG"/>
    <property type="match status" value="1"/>
</dbReference>
<organism evidence="7 8">
    <name type="scientific">Pannonibacter phragmitetus</name>
    <dbReference type="NCBI Taxonomy" id="121719"/>
    <lineage>
        <taxon>Bacteria</taxon>
        <taxon>Pseudomonadati</taxon>
        <taxon>Pseudomonadota</taxon>
        <taxon>Alphaproteobacteria</taxon>
        <taxon>Hyphomicrobiales</taxon>
        <taxon>Stappiaceae</taxon>
        <taxon>Pannonibacter</taxon>
    </lineage>
</organism>
<dbReference type="InterPro" id="IPR005495">
    <property type="entry name" value="LptG/LptF_permease"/>
</dbReference>
<feature type="transmembrane region" description="Helical" evidence="6">
    <location>
        <begin position="326"/>
        <end position="345"/>
    </location>
</feature>
<keyword evidence="8" id="KW-1185">Reference proteome</keyword>
<dbReference type="KEGG" id="pphr:APZ00_18890"/>
<feature type="transmembrane region" description="Helical" evidence="6">
    <location>
        <begin position="116"/>
        <end position="140"/>
    </location>
</feature>
<keyword evidence="4 6" id="KW-1133">Transmembrane helix</keyword>
<dbReference type="GO" id="GO:0015920">
    <property type="term" value="P:lipopolysaccharide transport"/>
    <property type="evidence" value="ECO:0007669"/>
    <property type="project" value="TreeGrafter"/>
</dbReference>
<dbReference type="STRING" id="121719.APZ00_18890"/>
<comment type="subcellular location">
    <subcellularLocation>
        <location evidence="1">Cell membrane</location>
        <topology evidence="1">Multi-pass membrane protein</topology>
    </subcellularLocation>
</comment>
<evidence type="ECO:0000313" key="7">
    <source>
        <dbReference type="EMBL" id="ALV28855.1"/>
    </source>
</evidence>
<evidence type="ECO:0000256" key="5">
    <source>
        <dbReference type="ARBA" id="ARBA00023136"/>
    </source>
</evidence>
<dbReference type="GO" id="GO:0043190">
    <property type="term" value="C:ATP-binding cassette (ABC) transporter complex"/>
    <property type="evidence" value="ECO:0007669"/>
    <property type="project" value="InterPro"/>
</dbReference>
<dbReference type="PANTHER" id="PTHR33529:SF6">
    <property type="entry name" value="YJGP_YJGQ FAMILY PERMEASE"/>
    <property type="match status" value="1"/>
</dbReference>
<keyword evidence="2" id="KW-1003">Cell membrane</keyword>
<evidence type="ECO:0000256" key="4">
    <source>
        <dbReference type="ARBA" id="ARBA00022989"/>
    </source>
</evidence>
<proteinExistence type="predicted"/>
<evidence type="ECO:0000256" key="6">
    <source>
        <dbReference type="SAM" id="Phobius"/>
    </source>
</evidence>
<name>A0A0U3MWY6_9HYPH</name>
<keyword evidence="3 6" id="KW-0812">Transmembrane</keyword>
<dbReference type="EMBL" id="CP013068">
    <property type="protein sequence ID" value="ALV28855.1"/>
    <property type="molecule type" value="Genomic_DNA"/>
</dbReference>
<evidence type="ECO:0000256" key="2">
    <source>
        <dbReference type="ARBA" id="ARBA00022475"/>
    </source>
</evidence>
<dbReference type="InterPro" id="IPR030922">
    <property type="entry name" value="LptF"/>
</dbReference>
<accession>A0A0U3MWY6</accession>
<evidence type="ECO:0000256" key="3">
    <source>
        <dbReference type="ARBA" id="ARBA00022692"/>
    </source>
</evidence>
<dbReference type="Proteomes" id="UP000064921">
    <property type="component" value="Chromosome"/>
</dbReference>
<dbReference type="GO" id="GO:0055085">
    <property type="term" value="P:transmembrane transport"/>
    <property type="evidence" value="ECO:0007669"/>
    <property type="project" value="InterPro"/>
</dbReference>
<protein>
    <submittedName>
        <fullName evidence="7">LPS export ABC transporter permease LptF</fullName>
    </submittedName>
</protein>
<reference evidence="7 8" key="1">
    <citation type="submission" date="2015-10" db="EMBL/GenBank/DDBJ databases">
        <title>The world's first case of liver abscess caused by Pannonibacter phragmitetus.</title>
        <authorList>
            <person name="Ming D."/>
            <person name="Wang M."/>
            <person name="Zhou Y."/>
            <person name="Jiang T."/>
            <person name="Hu S."/>
        </authorList>
    </citation>
    <scope>NUCLEOTIDE SEQUENCE [LARGE SCALE GENOMIC DNA]</scope>
    <source>
        <strain evidence="7 8">31801</strain>
    </source>
</reference>
<feature type="transmembrane region" description="Helical" evidence="6">
    <location>
        <begin position="26"/>
        <end position="47"/>
    </location>
</feature>
<sequence>MIGWNRSAVEPRCSPAESMKTLERYIIRRSVFVFTMTLAAMTGVVWATQALRQLDLVTSKGQTIVQFISITMLAMPFLVVIVAPFALMIALILVLNALSSDSELIVINATGGSRYLVLRPVLIFALGIALLTGAMSLYVAPEGLARLRDEITRVRVDLVANIVKPGRFISMADGLTFHIRNRSGDGALDGLLLHDTRDPATIFTYESEVGHIVEVQGLTLLVMQNGTIQRRPKTSGDISIVRFQSYAFDLSSLVPEAVEPVYKASERSTWALISNPAPDEFSQRYPERIAAELHNRFSQPLYAIAFGLIVFVFLGQARTTRQDRGLALLGALGGCILLRTAGFGATSLASGSAAIIAAYYTVPVLGIVLPAWFILQSDTGAAPRWLAKLVERMTDFSERLQNRLSRRLSKGA</sequence>
<dbReference type="NCBIfam" id="TIGR04407">
    <property type="entry name" value="LptF_YjgP"/>
    <property type="match status" value="1"/>
</dbReference>
<feature type="transmembrane region" description="Helical" evidence="6">
    <location>
        <begin position="297"/>
        <end position="314"/>
    </location>
</feature>
<feature type="transmembrane region" description="Helical" evidence="6">
    <location>
        <begin position="351"/>
        <end position="375"/>
    </location>
</feature>
<dbReference type="AlphaFoldDB" id="A0A0U3MWY6"/>
<keyword evidence="5 6" id="KW-0472">Membrane</keyword>
<dbReference type="eggNOG" id="COG0795">
    <property type="taxonomic scope" value="Bacteria"/>
</dbReference>
<feature type="transmembrane region" description="Helical" evidence="6">
    <location>
        <begin position="67"/>
        <end position="95"/>
    </location>
</feature>
<dbReference type="PANTHER" id="PTHR33529">
    <property type="entry name" value="SLR0882 PROTEIN-RELATED"/>
    <property type="match status" value="1"/>
</dbReference>
<evidence type="ECO:0000313" key="8">
    <source>
        <dbReference type="Proteomes" id="UP000064921"/>
    </source>
</evidence>
<evidence type="ECO:0000256" key="1">
    <source>
        <dbReference type="ARBA" id="ARBA00004651"/>
    </source>
</evidence>
<gene>
    <name evidence="7" type="ORF">APZ00_18890</name>
</gene>